<dbReference type="Proteomes" id="UP000294664">
    <property type="component" value="Unassembled WGS sequence"/>
</dbReference>
<dbReference type="RefSeq" id="WP_132034846.1">
    <property type="nucleotide sequence ID" value="NZ_SMAI01000016.1"/>
</dbReference>
<keyword evidence="3" id="KW-1185">Reference proteome</keyword>
<gene>
    <name evidence="2" type="ORF">EDC64_116102</name>
</gene>
<dbReference type="AlphaFoldDB" id="A0A4R3LN86"/>
<accession>A0A4R3LN86</accession>
<dbReference type="EMBL" id="SMAI01000016">
    <property type="protein sequence ID" value="TCT01903.1"/>
    <property type="molecule type" value="Genomic_DNA"/>
</dbReference>
<evidence type="ECO:0000313" key="3">
    <source>
        <dbReference type="Proteomes" id="UP000294664"/>
    </source>
</evidence>
<dbReference type="OrthoDB" id="7933172at2"/>
<feature type="signal peptide" evidence="1">
    <location>
        <begin position="1"/>
        <end position="27"/>
    </location>
</feature>
<evidence type="ECO:0000313" key="2">
    <source>
        <dbReference type="EMBL" id="TCT01903.1"/>
    </source>
</evidence>
<comment type="caution">
    <text evidence="2">The sequence shown here is derived from an EMBL/GenBank/DDBJ whole genome shotgun (WGS) entry which is preliminary data.</text>
</comment>
<organism evidence="2 3">
    <name type="scientific">Aquabacter spiritensis</name>
    <dbReference type="NCBI Taxonomy" id="933073"/>
    <lineage>
        <taxon>Bacteria</taxon>
        <taxon>Pseudomonadati</taxon>
        <taxon>Pseudomonadota</taxon>
        <taxon>Alphaproteobacteria</taxon>
        <taxon>Hyphomicrobiales</taxon>
        <taxon>Xanthobacteraceae</taxon>
        <taxon>Aquabacter</taxon>
    </lineage>
</organism>
<name>A0A4R3LN86_9HYPH</name>
<proteinExistence type="predicted"/>
<protein>
    <submittedName>
        <fullName evidence="2">Uncharacterized protein</fullName>
    </submittedName>
</protein>
<evidence type="ECO:0000256" key="1">
    <source>
        <dbReference type="SAM" id="SignalP"/>
    </source>
</evidence>
<feature type="chain" id="PRO_5020528118" evidence="1">
    <location>
        <begin position="28"/>
        <end position="122"/>
    </location>
</feature>
<reference evidence="2 3" key="1">
    <citation type="submission" date="2019-03" db="EMBL/GenBank/DDBJ databases">
        <title>Genomic Encyclopedia of Type Strains, Phase IV (KMG-IV): sequencing the most valuable type-strain genomes for metagenomic binning, comparative biology and taxonomic classification.</title>
        <authorList>
            <person name="Goeker M."/>
        </authorList>
    </citation>
    <scope>NUCLEOTIDE SEQUENCE [LARGE SCALE GENOMIC DNA]</scope>
    <source>
        <strain evidence="2 3">DSM 9035</strain>
    </source>
</reference>
<sequence length="122" mass="12649">MSGSLLRRLLAILVIVGLTAGPFAASAAVGPMEPSPAAMSMSMTDEAMAGDMPCCPDEKPVLPDCQKLCPLMMSCLAKCFQPGPSASATDRLALRLTDIIGLRDEALPSGLAAEPPPRPPRT</sequence>
<keyword evidence="1" id="KW-0732">Signal</keyword>